<organism evidence="2">
    <name type="scientific">Amphimedon queenslandica</name>
    <name type="common">Sponge</name>
    <dbReference type="NCBI Taxonomy" id="400682"/>
    <lineage>
        <taxon>Eukaryota</taxon>
        <taxon>Metazoa</taxon>
        <taxon>Porifera</taxon>
        <taxon>Demospongiae</taxon>
        <taxon>Heteroscleromorpha</taxon>
        <taxon>Haplosclerida</taxon>
        <taxon>Niphatidae</taxon>
        <taxon>Amphimedon</taxon>
    </lineage>
</organism>
<dbReference type="InParanoid" id="A0A1X7UKA5"/>
<evidence type="ECO:0000313" key="2">
    <source>
        <dbReference type="EnsemblMetazoa" id="Aqu2.1.27876_001"/>
    </source>
</evidence>
<protein>
    <submittedName>
        <fullName evidence="2">Uncharacterized protein</fullName>
    </submittedName>
</protein>
<reference evidence="2" key="1">
    <citation type="submission" date="2017-05" db="UniProtKB">
        <authorList>
            <consortium name="EnsemblMetazoa"/>
        </authorList>
    </citation>
    <scope>IDENTIFICATION</scope>
</reference>
<proteinExistence type="predicted"/>
<name>A0A1X7UKA5_AMPQE</name>
<evidence type="ECO:0000256" key="1">
    <source>
        <dbReference type="SAM" id="SignalP"/>
    </source>
</evidence>
<dbReference type="EnsemblMetazoa" id="Aqu2.1.27876_001">
    <property type="protein sequence ID" value="Aqu2.1.27876_001"/>
    <property type="gene ID" value="Aqu2.1.27876"/>
</dbReference>
<accession>A0A1X7UKA5</accession>
<feature type="chain" id="PRO_5012846936" evidence="1">
    <location>
        <begin position="22"/>
        <end position="57"/>
    </location>
</feature>
<feature type="signal peptide" evidence="1">
    <location>
        <begin position="1"/>
        <end position="21"/>
    </location>
</feature>
<keyword evidence="1" id="KW-0732">Signal</keyword>
<sequence>MLFSKKCCALFLSCLILSVQAKTDCRDGKCKPGDDNLFYSIIGGAAVGGTAPVAAAH</sequence>
<dbReference type="AlphaFoldDB" id="A0A1X7UKA5"/>